<dbReference type="InterPro" id="IPR002885">
    <property type="entry name" value="PPR_rpt"/>
</dbReference>
<keyword evidence="1" id="KW-0677">Repeat</keyword>
<dbReference type="EMBL" id="JBJUIK010000012">
    <property type="protein sequence ID" value="KAL3511074.1"/>
    <property type="molecule type" value="Genomic_DNA"/>
</dbReference>
<gene>
    <name evidence="3" type="ORF">ACH5RR_030475</name>
</gene>
<evidence type="ECO:0000256" key="2">
    <source>
        <dbReference type="PROSITE-ProRule" id="PRU00708"/>
    </source>
</evidence>
<evidence type="ECO:0008006" key="5">
    <source>
        <dbReference type="Google" id="ProtNLM"/>
    </source>
</evidence>
<proteinExistence type="predicted"/>
<evidence type="ECO:0000313" key="3">
    <source>
        <dbReference type="EMBL" id="KAL3511074.1"/>
    </source>
</evidence>
<dbReference type="PROSITE" id="PS51375">
    <property type="entry name" value="PPR"/>
    <property type="match status" value="6"/>
</dbReference>
<feature type="repeat" description="PPR" evidence="2">
    <location>
        <begin position="265"/>
        <end position="299"/>
    </location>
</feature>
<accession>A0ABD2YXP2</accession>
<keyword evidence="4" id="KW-1185">Reference proteome</keyword>
<dbReference type="NCBIfam" id="TIGR00756">
    <property type="entry name" value="PPR"/>
    <property type="match status" value="7"/>
</dbReference>
<dbReference type="Pfam" id="PF13041">
    <property type="entry name" value="PPR_2"/>
    <property type="match status" value="4"/>
</dbReference>
<dbReference type="FunFam" id="1.25.40.10:FF:000031">
    <property type="entry name" value="Pentatricopeptide repeat-containing protein mitochondrial"/>
    <property type="match status" value="1"/>
</dbReference>
<dbReference type="GO" id="GO:0016070">
    <property type="term" value="P:RNA metabolic process"/>
    <property type="evidence" value="ECO:0007669"/>
    <property type="project" value="UniProtKB-ARBA"/>
</dbReference>
<feature type="repeat" description="PPR" evidence="2">
    <location>
        <begin position="537"/>
        <end position="567"/>
    </location>
</feature>
<sequence length="791" mass="87759">MTLYMQLFRACTNSRALGQIHGHLTVTGLIKDPLASTKLMESYAQMGPFESSRLVFYHFSNPDSFMWAVIIKCHVWNGFFQESIGLYQNMLLKLTQLSSFIFPSVLRACSGIGDLGFGQKVHGRIIKSGFESDFIIETSLLNVYGEMGCLSSARKVFDNMSVRDVVSWSSIISSYVQNGQASEGLDIFGKMVMKGVEVDEVTMLSAAEACGELGWWRHARSLHGFVLRRDIQVDGALGTSFVAMYGKCGDLGSSQGLFAGAVQKNTSLWTAMISCYHQNGCYPEALRTFIEMQGSEVEPNAVTLMCVLCSCTRFGLLREGQSVHGFVIRTAIGPENDLLGPALVDLYANCGKIRDCHNVFNATEEKRVVSWNLLISSYAREGMNREALMLFKQMLEQGNVPDSFTLASVISACVNIGVAQLGCQIHSRVLKTGSSNEFVQNSLIDMYSKCGLIDSAYMIFDDTKQRGVVTWNTIITGLSQNGKSEEAIALFSEIYSNELEMDEVTFLSAIQACSNLGYIRKGKWIHHKLITCGMRKDMYVDTALIDMYAKCGDIHMAQRVFDSMLEKNVVSWSTLVGAYGMHGQVDEAILVFSKMVESGTRPNSITFMNILSACSHACYLEEGKKFFNSMRNDFGIEPNPEHYACLVDLLSRAGDLSGAYDVILSMPSPVDASIWGALVNGCRIHQRMDFIKSIKENLAKVCTDDTGYYTLLSNLFAEGGEWDEFMIMRATMKRVGLEKVQGYSMIEIDKKAHKFGANDKSHLQTKDICNMVDNFLSSDLSNIVELDASVT</sequence>
<dbReference type="FunFam" id="1.25.40.10:FF:000344">
    <property type="entry name" value="Pentatricopeptide repeat-containing protein"/>
    <property type="match status" value="1"/>
</dbReference>
<evidence type="ECO:0000256" key="1">
    <source>
        <dbReference type="ARBA" id="ARBA00022737"/>
    </source>
</evidence>
<dbReference type="PANTHER" id="PTHR47926">
    <property type="entry name" value="PENTATRICOPEPTIDE REPEAT-CONTAINING PROTEIN"/>
    <property type="match status" value="1"/>
</dbReference>
<organism evidence="3 4">
    <name type="scientific">Cinchona calisaya</name>
    <dbReference type="NCBI Taxonomy" id="153742"/>
    <lineage>
        <taxon>Eukaryota</taxon>
        <taxon>Viridiplantae</taxon>
        <taxon>Streptophyta</taxon>
        <taxon>Embryophyta</taxon>
        <taxon>Tracheophyta</taxon>
        <taxon>Spermatophyta</taxon>
        <taxon>Magnoliopsida</taxon>
        <taxon>eudicotyledons</taxon>
        <taxon>Gunneridae</taxon>
        <taxon>Pentapetalae</taxon>
        <taxon>asterids</taxon>
        <taxon>lamiids</taxon>
        <taxon>Gentianales</taxon>
        <taxon>Rubiaceae</taxon>
        <taxon>Cinchonoideae</taxon>
        <taxon>Cinchoneae</taxon>
        <taxon>Cinchona</taxon>
    </lineage>
</organism>
<feature type="repeat" description="PPR" evidence="2">
    <location>
        <begin position="367"/>
        <end position="401"/>
    </location>
</feature>
<dbReference type="PANTHER" id="PTHR47926:SF344">
    <property type="entry name" value="OS07G0636900 PROTEIN"/>
    <property type="match status" value="1"/>
</dbReference>
<dbReference type="Gene3D" id="1.25.40.10">
    <property type="entry name" value="Tetratricopeptide repeat domain"/>
    <property type="match status" value="5"/>
</dbReference>
<dbReference type="Pfam" id="PF20431">
    <property type="entry name" value="E_motif"/>
    <property type="match status" value="1"/>
</dbReference>
<feature type="repeat" description="PPR" evidence="2">
    <location>
        <begin position="164"/>
        <end position="198"/>
    </location>
</feature>
<dbReference type="Proteomes" id="UP001630127">
    <property type="component" value="Unassembled WGS sequence"/>
</dbReference>
<dbReference type="AlphaFoldDB" id="A0ABD2YXP2"/>
<feature type="repeat" description="PPR" evidence="2">
    <location>
        <begin position="568"/>
        <end position="602"/>
    </location>
</feature>
<comment type="caution">
    <text evidence="3">The sequence shown here is derived from an EMBL/GenBank/DDBJ whole genome shotgun (WGS) entry which is preliminary data.</text>
</comment>
<dbReference type="InterPro" id="IPR011990">
    <property type="entry name" value="TPR-like_helical_dom_sf"/>
</dbReference>
<protein>
    <recommendedName>
        <fullName evidence="5">Pentatricopeptide repeat-containing protein</fullName>
    </recommendedName>
</protein>
<dbReference type="InterPro" id="IPR046848">
    <property type="entry name" value="E_motif"/>
</dbReference>
<dbReference type="Pfam" id="PF01535">
    <property type="entry name" value="PPR"/>
    <property type="match status" value="1"/>
</dbReference>
<feature type="repeat" description="PPR" evidence="2">
    <location>
        <begin position="467"/>
        <end position="501"/>
    </location>
</feature>
<dbReference type="FunFam" id="1.25.40.10:FF:000285">
    <property type="entry name" value="Pentatricopeptide repeat-containing protein, chloroplastic"/>
    <property type="match status" value="1"/>
</dbReference>
<name>A0ABD2YXP2_9GENT</name>
<evidence type="ECO:0000313" key="4">
    <source>
        <dbReference type="Proteomes" id="UP001630127"/>
    </source>
</evidence>
<reference evidence="3 4" key="1">
    <citation type="submission" date="2024-11" db="EMBL/GenBank/DDBJ databases">
        <title>A near-complete genome assembly of Cinchona calisaya.</title>
        <authorList>
            <person name="Lian D.C."/>
            <person name="Zhao X.W."/>
            <person name="Wei L."/>
        </authorList>
    </citation>
    <scope>NUCLEOTIDE SEQUENCE [LARGE SCALE GENOMIC DNA]</scope>
    <source>
        <tissue evidence="3">Nenye</tissue>
    </source>
</reference>
<dbReference type="InterPro" id="IPR046960">
    <property type="entry name" value="PPR_At4g14850-like_plant"/>
</dbReference>
<dbReference type="FunFam" id="1.25.40.10:FF:000090">
    <property type="entry name" value="Pentatricopeptide repeat-containing protein, chloroplastic"/>
    <property type="match status" value="1"/>
</dbReference>